<keyword evidence="2" id="KW-1185">Reference proteome</keyword>
<gene>
    <name evidence="1" type="ORF">Bcop_1677</name>
</gene>
<dbReference type="Proteomes" id="UP000018439">
    <property type="component" value="Chromosome"/>
</dbReference>
<dbReference type="PROSITE" id="PS51257">
    <property type="entry name" value="PROKAR_LIPOPROTEIN"/>
    <property type="match status" value="1"/>
</dbReference>
<dbReference type="HOGENOM" id="CLU_865095_0_0_10"/>
<name>F3ZQZ6_9BACE</name>
<protein>
    <recommendedName>
        <fullName evidence="3">DUF4367 domain-containing protein</fullName>
    </recommendedName>
</protein>
<proteinExistence type="predicted"/>
<reference evidence="1 2" key="1">
    <citation type="journal article" date="2011" name="Stand. Genomic Sci.">
        <title>Non-contiguous finished genome sequence of Bacteroides coprosuis type strain (PC139).</title>
        <authorList>
            <person name="Land M."/>
            <person name="Held B."/>
            <person name="Gronow S."/>
            <person name="Abt B."/>
            <person name="Lucas S."/>
            <person name="Del Rio T.G."/>
            <person name="Nolan M."/>
            <person name="Tice H."/>
            <person name="Cheng J.F."/>
            <person name="Pitluck S."/>
            <person name="Liolios K."/>
            <person name="Pagani I."/>
            <person name="Ivanova N."/>
            <person name="Mavromatis K."/>
            <person name="Mikhailova N."/>
            <person name="Pati A."/>
            <person name="Tapia R."/>
            <person name="Han C."/>
            <person name="Goodwin L."/>
            <person name="Chen A."/>
            <person name="Palaniappan K."/>
            <person name="Hauser L."/>
            <person name="Brambilla E.M."/>
            <person name="Rohde M."/>
            <person name="Goker M."/>
            <person name="Detter J.C."/>
            <person name="Woyke T."/>
            <person name="Bristow J."/>
            <person name="Eisen J.A."/>
            <person name="Markowitz V."/>
            <person name="Hugenholtz P."/>
            <person name="Kyrpides N.C."/>
            <person name="Klenk H.P."/>
            <person name="Lapidus A."/>
        </authorList>
    </citation>
    <scope>NUCLEOTIDE SEQUENCE [LARGE SCALE GENOMIC DNA]</scope>
    <source>
        <strain evidence="1 2">DSM 18011</strain>
    </source>
</reference>
<dbReference type="EMBL" id="CM001167">
    <property type="protein sequence ID" value="EGJ71869.1"/>
    <property type="molecule type" value="Genomic_DNA"/>
</dbReference>
<evidence type="ECO:0000313" key="2">
    <source>
        <dbReference type="Proteomes" id="UP000018439"/>
    </source>
</evidence>
<dbReference type="AlphaFoldDB" id="F3ZQZ6"/>
<sequence>MRYYIGVGATLLSALLVTSCGSGESTHLQAYHSGDSLLTIEARTGLQEREYPSHIVLYTHENEDTDFRFITVTPEKYINQKSFATQADDQIDRDYSDKKSYITKVSQNDSIIHYQFSKGLLAVQEWYMLKQGKKSDYIIYYKGVGVKEAEAMRLYNSLKENEHEEAYYVMGEEDYKEYVQSNFAIRSDYKLMQDKTFISMTNRMDTKNKLQAAYVMMLSDKPIEILNITVFRADEDEAAFTENYLKSLKESGITCQSTQFQDRNAIEFETLQLEAPEPQNNVYVKGLNFMYKGSWYQISITGVKDSIDTEFTKVIEAVRLI</sequence>
<evidence type="ECO:0008006" key="3">
    <source>
        <dbReference type="Google" id="ProtNLM"/>
    </source>
</evidence>
<organism evidence="1 2">
    <name type="scientific">Bacteroides coprosuis DSM 18011</name>
    <dbReference type="NCBI Taxonomy" id="679937"/>
    <lineage>
        <taxon>Bacteria</taxon>
        <taxon>Pseudomonadati</taxon>
        <taxon>Bacteroidota</taxon>
        <taxon>Bacteroidia</taxon>
        <taxon>Bacteroidales</taxon>
        <taxon>Bacteroidaceae</taxon>
        <taxon>Bacteroides</taxon>
    </lineage>
</organism>
<evidence type="ECO:0000313" key="1">
    <source>
        <dbReference type="EMBL" id="EGJ71869.1"/>
    </source>
</evidence>
<accession>F3ZQZ6</accession>